<name>A0A5N6LYK2_9ASTR</name>
<dbReference type="AlphaFoldDB" id="A0A5N6LYK2"/>
<dbReference type="Proteomes" id="UP000326396">
    <property type="component" value="Linkage Group LG7"/>
</dbReference>
<keyword evidence="3" id="KW-1185">Reference proteome</keyword>
<dbReference type="PANTHER" id="PTHR34570:SF19">
    <property type="match status" value="1"/>
</dbReference>
<dbReference type="OrthoDB" id="671858at2759"/>
<accession>A0A5N6LYK2</accession>
<evidence type="ECO:0000256" key="1">
    <source>
        <dbReference type="SAM" id="MobiDB-lite"/>
    </source>
</evidence>
<dbReference type="EMBL" id="SZYD01000017">
    <property type="protein sequence ID" value="KAD3066621.1"/>
    <property type="molecule type" value="Genomic_DNA"/>
</dbReference>
<comment type="caution">
    <text evidence="2">The sequence shown here is derived from an EMBL/GenBank/DDBJ whole genome shotgun (WGS) entry which is preliminary data.</text>
</comment>
<organism evidence="2 3">
    <name type="scientific">Mikania micrantha</name>
    <name type="common">bitter vine</name>
    <dbReference type="NCBI Taxonomy" id="192012"/>
    <lineage>
        <taxon>Eukaryota</taxon>
        <taxon>Viridiplantae</taxon>
        <taxon>Streptophyta</taxon>
        <taxon>Embryophyta</taxon>
        <taxon>Tracheophyta</taxon>
        <taxon>Spermatophyta</taxon>
        <taxon>Magnoliopsida</taxon>
        <taxon>eudicotyledons</taxon>
        <taxon>Gunneridae</taxon>
        <taxon>Pentapetalae</taxon>
        <taxon>asterids</taxon>
        <taxon>campanulids</taxon>
        <taxon>Asterales</taxon>
        <taxon>Asteraceae</taxon>
        <taxon>Asteroideae</taxon>
        <taxon>Heliantheae alliance</taxon>
        <taxon>Eupatorieae</taxon>
        <taxon>Mikania</taxon>
    </lineage>
</organism>
<proteinExistence type="predicted"/>
<protein>
    <submittedName>
        <fullName evidence="2">Uncharacterized protein</fullName>
    </submittedName>
</protein>
<feature type="region of interest" description="Disordered" evidence="1">
    <location>
        <begin position="1"/>
        <end position="21"/>
    </location>
</feature>
<evidence type="ECO:0000313" key="2">
    <source>
        <dbReference type="EMBL" id="KAD3066621.1"/>
    </source>
</evidence>
<gene>
    <name evidence="2" type="ORF">E3N88_34501</name>
</gene>
<feature type="region of interest" description="Disordered" evidence="1">
    <location>
        <begin position="48"/>
        <end position="102"/>
    </location>
</feature>
<sequence length="150" mass="17079">MVLHSADQRQGGGDRGSGSSIALLQERFRKLQRTREKRQEMELLKLFPEPENISQRSQANRYEPPVGSMEMMKTRPRSQGCNSLGLGLNTKQAEPEKPAESSQLMDFWKVDSNKNEIFGDYAWTGVWHHGSTNHKSPPHDHALVPRVSRL</sequence>
<dbReference type="PANTHER" id="PTHR34570">
    <property type="entry name" value="OS03G0593100 PROTEIN"/>
    <property type="match status" value="1"/>
</dbReference>
<reference evidence="2 3" key="1">
    <citation type="submission" date="2019-05" db="EMBL/GenBank/DDBJ databases">
        <title>Mikania micrantha, genome provides insights into the molecular mechanism of rapid growth.</title>
        <authorList>
            <person name="Liu B."/>
        </authorList>
    </citation>
    <scope>NUCLEOTIDE SEQUENCE [LARGE SCALE GENOMIC DNA]</scope>
    <source>
        <strain evidence="2">NLD-2019</strain>
        <tissue evidence="2">Leaf</tissue>
    </source>
</reference>
<evidence type="ECO:0000313" key="3">
    <source>
        <dbReference type="Proteomes" id="UP000326396"/>
    </source>
</evidence>